<organism evidence="1 2">
    <name type="scientific">Rhododendron griersonianum</name>
    <dbReference type="NCBI Taxonomy" id="479676"/>
    <lineage>
        <taxon>Eukaryota</taxon>
        <taxon>Viridiplantae</taxon>
        <taxon>Streptophyta</taxon>
        <taxon>Embryophyta</taxon>
        <taxon>Tracheophyta</taxon>
        <taxon>Spermatophyta</taxon>
        <taxon>Magnoliopsida</taxon>
        <taxon>eudicotyledons</taxon>
        <taxon>Gunneridae</taxon>
        <taxon>Pentapetalae</taxon>
        <taxon>asterids</taxon>
        <taxon>Ericales</taxon>
        <taxon>Ericaceae</taxon>
        <taxon>Ericoideae</taxon>
        <taxon>Rhodoreae</taxon>
        <taxon>Rhododendron</taxon>
    </lineage>
</organism>
<gene>
    <name evidence="1" type="ORF">RHGRI_037259</name>
</gene>
<keyword evidence="2" id="KW-1185">Reference proteome</keyword>
<accession>A0AAV6HTZ0</accession>
<evidence type="ECO:0000313" key="2">
    <source>
        <dbReference type="Proteomes" id="UP000823749"/>
    </source>
</evidence>
<dbReference type="Proteomes" id="UP000823749">
    <property type="component" value="Chromosome 13"/>
</dbReference>
<evidence type="ECO:0000313" key="1">
    <source>
        <dbReference type="EMBL" id="KAG5516482.1"/>
    </source>
</evidence>
<dbReference type="AlphaFoldDB" id="A0AAV6HTZ0"/>
<dbReference type="EMBL" id="JACTNZ010000013">
    <property type="protein sequence ID" value="KAG5516482.1"/>
    <property type="molecule type" value="Genomic_DNA"/>
</dbReference>
<name>A0AAV6HTZ0_9ERIC</name>
<comment type="caution">
    <text evidence="1">The sequence shown here is derived from an EMBL/GenBank/DDBJ whole genome shotgun (WGS) entry which is preliminary data.</text>
</comment>
<reference evidence="1 2" key="1">
    <citation type="submission" date="2020-08" db="EMBL/GenBank/DDBJ databases">
        <title>Plant Genome Project.</title>
        <authorList>
            <person name="Zhang R.-G."/>
        </authorList>
    </citation>
    <scope>NUCLEOTIDE SEQUENCE [LARGE SCALE GENOMIC DNA]</scope>
    <source>
        <strain evidence="1">WSP0</strain>
        <tissue evidence="1">Leaf</tissue>
    </source>
</reference>
<sequence>MFSSLQKARMGAQQWSNAQDSLLGLENNNVASVVGIVSHFRPAECTKIWSFVSSCSAAVLGMSLSFVSNKSFAYLILRKWSSKWLIVLETCWTDILMFSVYNQEVYFYAINTNAQALLQSAAKKPLQIGELFTRGLALWWESTLGRTSCGGIKGTDCWRCIEFNFSGLPPLSYVMVW</sequence>
<proteinExistence type="predicted"/>
<protein>
    <submittedName>
        <fullName evidence="1">Uncharacterized protein</fullName>
    </submittedName>
</protein>